<dbReference type="SUPFAM" id="SSF55874">
    <property type="entry name" value="ATPase domain of HSP90 chaperone/DNA topoisomerase II/histidine kinase"/>
    <property type="match status" value="1"/>
</dbReference>
<feature type="coiled-coil region" evidence="5">
    <location>
        <begin position="212"/>
        <end position="256"/>
    </location>
</feature>
<evidence type="ECO:0000256" key="6">
    <source>
        <dbReference type="SAM" id="Phobius"/>
    </source>
</evidence>
<evidence type="ECO:0000256" key="4">
    <source>
        <dbReference type="PROSITE-ProRule" id="PRU00169"/>
    </source>
</evidence>
<dbReference type="GO" id="GO:0000155">
    <property type="term" value="F:phosphorelay sensor kinase activity"/>
    <property type="evidence" value="ECO:0007669"/>
    <property type="project" value="InterPro"/>
</dbReference>
<keyword evidence="9" id="KW-0808">Transferase</keyword>
<dbReference type="EC" id="2.7.13.3" evidence="2"/>
<dbReference type="Pfam" id="PF00512">
    <property type="entry name" value="HisKA"/>
    <property type="match status" value="1"/>
</dbReference>
<dbReference type="Gene3D" id="1.10.287.130">
    <property type="match status" value="1"/>
</dbReference>
<keyword evidence="5" id="KW-0175">Coiled coil</keyword>
<feature type="domain" description="Response regulatory" evidence="8">
    <location>
        <begin position="518"/>
        <end position="633"/>
    </location>
</feature>
<dbReference type="Pfam" id="PF02518">
    <property type="entry name" value="HATPase_c"/>
    <property type="match status" value="1"/>
</dbReference>
<protein>
    <recommendedName>
        <fullName evidence="2">histidine kinase</fullName>
        <ecNumber evidence="2">2.7.13.3</ecNumber>
    </recommendedName>
</protein>
<keyword evidence="6" id="KW-0472">Membrane</keyword>
<dbReference type="CDD" id="cd16919">
    <property type="entry name" value="HATPase_CckA-like"/>
    <property type="match status" value="1"/>
</dbReference>
<evidence type="ECO:0000256" key="3">
    <source>
        <dbReference type="ARBA" id="ARBA00022553"/>
    </source>
</evidence>
<dbReference type="SMART" id="SM00388">
    <property type="entry name" value="HisKA"/>
    <property type="match status" value="1"/>
</dbReference>
<keyword evidence="3 4" id="KW-0597">Phosphoprotein</keyword>
<feature type="transmembrane region" description="Helical" evidence="6">
    <location>
        <begin position="186"/>
        <end position="212"/>
    </location>
</feature>
<dbReference type="SUPFAM" id="SSF52172">
    <property type="entry name" value="CheY-like"/>
    <property type="match status" value="1"/>
</dbReference>
<keyword evidence="6" id="KW-0812">Transmembrane</keyword>
<dbReference type="SMART" id="SM00448">
    <property type="entry name" value="REC"/>
    <property type="match status" value="1"/>
</dbReference>
<dbReference type="PROSITE" id="PS50110">
    <property type="entry name" value="RESPONSE_REGULATORY"/>
    <property type="match status" value="1"/>
</dbReference>
<dbReference type="InterPro" id="IPR004358">
    <property type="entry name" value="Sig_transdc_His_kin-like_C"/>
</dbReference>
<comment type="catalytic activity">
    <reaction evidence="1">
        <text>ATP + protein L-histidine = ADP + protein N-phospho-L-histidine.</text>
        <dbReference type="EC" id="2.7.13.3"/>
    </reaction>
</comment>
<dbReference type="Gene3D" id="3.30.565.10">
    <property type="entry name" value="Histidine kinase-like ATPase, C-terminal domain"/>
    <property type="match status" value="1"/>
</dbReference>
<evidence type="ECO:0000259" key="7">
    <source>
        <dbReference type="PROSITE" id="PS50109"/>
    </source>
</evidence>
<dbReference type="InterPro" id="IPR011006">
    <property type="entry name" value="CheY-like_superfamily"/>
</dbReference>
<dbReference type="InterPro" id="IPR036097">
    <property type="entry name" value="HisK_dim/P_sf"/>
</dbReference>
<dbReference type="Pfam" id="PF05227">
    <property type="entry name" value="CHASE3"/>
    <property type="match status" value="1"/>
</dbReference>
<keyword evidence="10" id="KW-1185">Reference proteome</keyword>
<evidence type="ECO:0000259" key="8">
    <source>
        <dbReference type="PROSITE" id="PS50110"/>
    </source>
</evidence>
<dbReference type="Gene3D" id="3.40.50.2300">
    <property type="match status" value="1"/>
</dbReference>
<feature type="transmembrane region" description="Helical" evidence="6">
    <location>
        <begin position="20"/>
        <end position="43"/>
    </location>
</feature>
<dbReference type="InterPro" id="IPR003594">
    <property type="entry name" value="HATPase_dom"/>
</dbReference>
<reference evidence="9 10" key="1">
    <citation type="submission" date="2019-07" db="EMBL/GenBank/DDBJ databases">
        <title>Whole genome shotgun sequence of Methylobacterium gnaphalii NBRC 107716.</title>
        <authorList>
            <person name="Hosoyama A."/>
            <person name="Uohara A."/>
            <person name="Ohji S."/>
            <person name="Ichikawa N."/>
        </authorList>
    </citation>
    <scope>NUCLEOTIDE SEQUENCE [LARGE SCALE GENOMIC DNA]</scope>
    <source>
        <strain evidence="9 10">NBRC 107716</strain>
    </source>
</reference>
<dbReference type="InterPro" id="IPR005467">
    <property type="entry name" value="His_kinase_dom"/>
</dbReference>
<dbReference type="SMART" id="SM00387">
    <property type="entry name" value="HATPase_c"/>
    <property type="match status" value="1"/>
</dbReference>
<organism evidence="9 10">
    <name type="scientific">Methylobacterium gnaphalii</name>
    <dbReference type="NCBI Taxonomy" id="1010610"/>
    <lineage>
        <taxon>Bacteria</taxon>
        <taxon>Pseudomonadati</taxon>
        <taxon>Pseudomonadota</taxon>
        <taxon>Alphaproteobacteria</taxon>
        <taxon>Hyphomicrobiales</taxon>
        <taxon>Methylobacteriaceae</taxon>
        <taxon>Methylobacterium</taxon>
    </lineage>
</organism>
<dbReference type="InterPro" id="IPR007891">
    <property type="entry name" value="CHASE3"/>
</dbReference>
<dbReference type="Proteomes" id="UP000321750">
    <property type="component" value="Unassembled WGS sequence"/>
</dbReference>
<feature type="modified residue" description="4-aspartylphosphate" evidence="4">
    <location>
        <position position="568"/>
    </location>
</feature>
<dbReference type="EMBL" id="BJZV01000003">
    <property type="protein sequence ID" value="GEP09023.1"/>
    <property type="molecule type" value="Genomic_DNA"/>
</dbReference>
<evidence type="ECO:0000256" key="5">
    <source>
        <dbReference type="SAM" id="Coils"/>
    </source>
</evidence>
<dbReference type="PANTHER" id="PTHR43065">
    <property type="entry name" value="SENSOR HISTIDINE KINASE"/>
    <property type="match status" value="1"/>
</dbReference>
<dbReference type="InterPro" id="IPR001789">
    <property type="entry name" value="Sig_transdc_resp-reg_receiver"/>
</dbReference>
<feature type="domain" description="Histidine kinase" evidence="7">
    <location>
        <begin position="265"/>
        <end position="493"/>
    </location>
</feature>
<keyword evidence="9" id="KW-0418">Kinase</keyword>
<evidence type="ECO:0000313" key="10">
    <source>
        <dbReference type="Proteomes" id="UP000321750"/>
    </source>
</evidence>
<accession>A0A512JGF3</accession>
<dbReference type="CDD" id="cd18161">
    <property type="entry name" value="REC_hyHK_blue-like"/>
    <property type="match status" value="1"/>
</dbReference>
<evidence type="ECO:0000313" key="9">
    <source>
        <dbReference type="EMBL" id="GEP09023.1"/>
    </source>
</evidence>
<name>A0A512JGF3_9HYPH</name>
<dbReference type="PANTHER" id="PTHR43065:SF49">
    <property type="entry name" value="HISTIDINE KINASE"/>
    <property type="match status" value="1"/>
</dbReference>
<dbReference type="PRINTS" id="PR00344">
    <property type="entry name" value="BCTRLSENSOR"/>
</dbReference>
<dbReference type="InterPro" id="IPR003661">
    <property type="entry name" value="HisK_dim/P_dom"/>
</dbReference>
<dbReference type="PROSITE" id="PS50109">
    <property type="entry name" value="HIS_KIN"/>
    <property type="match status" value="1"/>
</dbReference>
<dbReference type="AlphaFoldDB" id="A0A512JGF3"/>
<evidence type="ECO:0000256" key="1">
    <source>
        <dbReference type="ARBA" id="ARBA00000085"/>
    </source>
</evidence>
<dbReference type="SUPFAM" id="SSF47384">
    <property type="entry name" value="Homodimeric domain of signal transducing histidine kinase"/>
    <property type="match status" value="1"/>
</dbReference>
<dbReference type="InterPro" id="IPR036890">
    <property type="entry name" value="HATPase_C_sf"/>
</dbReference>
<evidence type="ECO:0000256" key="2">
    <source>
        <dbReference type="ARBA" id="ARBA00012438"/>
    </source>
</evidence>
<proteinExistence type="predicted"/>
<dbReference type="CDD" id="cd19410">
    <property type="entry name" value="HK9-like_sensor"/>
    <property type="match status" value="1"/>
</dbReference>
<sequence>MTEIESNPVDGRLRRSTAKALAPLVGGFVLLVAIVLATVWLVAMQQQSDAELRRLLDVRGEIVSLFSGLQDAETGQRGYLLTGDEGYLAPYNAAIDALQSRFDRVRAGLAEQPDQGADIEAFGQTMEDKLAELRATVEMRRAGQVEASMERVRTGLGNALMERARALADSLDARTRQHILDLRRSAAAMVVVVEVAIAVAVGLIVALAAFVVTDARRRNTRLTKAYEALRKSSDALVVANDNRDRLEAQLRQAQKMEAMGQLTGGLAHDFNNMLAIIVGNLNMLKRQADRGEPANGRQFEHYVEQGLEGANRAATLTHRLLAFARKQPLAPEPIEPNRLVSGMSELLRRTLGETVQVETVQAGGLWRTRADPHQLESALLNLAINARDAMPAGGRLTIETANAHIDEGYASDNFGITQGQYVMIAVTDTGTGMTPEVAAKAFEPFFTTKEVGQGTGLGLSQVFGFVRQSDGHVKIYSEPGIGTTVKIYLPRLAGPAEVVAPKAEGRAAAIPEGRPDEIILVVEDEPAVRRLTVEVLRDLNYTVIHAEGADTALRLLDAHPEVTLLFTDVVMPGMTGRQLVDAARLRRPELKVLFTTGYTRNAIVHNGVIDADVKLIGKPFTLEGLAHKVREAIAA</sequence>
<gene>
    <name evidence="9" type="ORF">MGN01_08680</name>
</gene>
<keyword evidence="6" id="KW-1133">Transmembrane helix</keyword>
<dbReference type="Pfam" id="PF00072">
    <property type="entry name" value="Response_reg"/>
    <property type="match status" value="1"/>
</dbReference>
<dbReference type="RefSeq" id="WP_244612297.1">
    <property type="nucleotide sequence ID" value="NZ_BJZV01000003.1"/>
</dbReference>
<comment type="caution">
    <text evidence="9">The sequence shown here is derived from an EMBL/GenBank/DDBJ whole genome shotgun (WGS) entry which is preliminary data.</text>
</comment>